<feature type="compositionally biased region" description="Polar residues" evidence="1">
    <location>
        <begin position="115"/>
        <end position="129"/>
    </location>
</feature>
<dbReference type="AlphaFoldDB" id="A0A8T2MQZ3"/>
<evidence type="ECO:0000256" key="1">
    <source>
        <dbReference type="SAM" id="MobiDB-lite"/>
    </source>
</evidence>
<gene>
    <name evidence="2" type="ORF">JZ751_021958</name>
</gene>
<feature type="compositionally biased region" description="Basic and acidic residues" evidence="1">
    <location>
        <begin position="275"/>
        <end position="297"/>
    </location>
</feature>
<organism evidence="2 3">
    <name type="scientific">Albula glossodonta</name>
    <name type="common">roundjaw bonefish</name>
    <dbReference type="NCBI Taxonomy" id="121402"/>
    <lineage>
        <taxon>Eukaryota</taxon>
        <taxon>Metazoa</taxon>
        <taxon>Chordata</taxon>
        <taxon>Craniata</taxon>
        <taxon>Vertebrata</taxon>
        <taxon>Euteleostomi</taxon>
        <taxon>Actinopterygii</taxon>
        <taxon>Neopterygii</taxon>
        <taxon>Teleostei</taxon>
        <taxon>Albuliformes</taxon>
        <taxon>Albulidae</taxon>
        <taxon>Albula</taxon>
    </lineage>
</organism>
<name>A0A8T2MQZ3_9TELE</name>
<evidence type="ECO:0000313" key="2">
    <source>
        <dbReference type="EMBL" id="KAG9330819.1"/>
    </source>
</evidence>
<dbReference type="Proteomes" id="UP000824540">
    <property type="component" value="Unassembled WGS sequence"/>
</dbReference>
<evidence type="ECO:0000313" key="3">
    <source>
        <dbReference type="Proteomes" id="UP000824540"/>
    </source>
</evidence>
<feature type="compositionally biased region" description="Basic and acidic residues" evidence="1">
    <location>
        <begin position="78"/>
        <end position="102"/>
    </location>
</feature>
<feature type="compositionally biased region" description="Basic residues" evidence="1">
    <location>
        <begin position="103"/>
        <end position="113"/>
    </location>
</feature>
<sequence length="347" mass="39139">MESAQGITPSLRLRREAFSVQRPLPIPLSHEWRVREQTRRSETPQSDRTEERDRASQPALTPHPHPHTHARPVSRLASFEKRPQTPRPREAAPALHSKDNKNKPKAHMKRRLKASPTSSPGSPQYNTEARSSLRWKGIDIHLQHEFKAKDTSEALQERACSGSTVSTQDFPPVCAPRDRQGGKNDYARRIQTAVHTLGLVLQQHNDKFQLFAPGDTGDNLKPDLTERTIIITTSDVMQIRQRAALRLARPSARGSSESSSSVYLKLLKCTSSSWETEKEVHPAQRDRNKPDSGRPELPRSNATLRLEVAIWWHSIGNVWTPLRLGSAQTAPRTKALNPHCDLPNCPF</sequence>
<protein>
    <submittedName>
        <fullName evidence="2">Uncharacterized protein</fullName>
    </submittedName>
</protein>
<reference evidence="2" key="1">
    <citation type="thesis" date="2021" institute="BYU ScholarsArchive" country="Provo, UT, USA">
        <title>Applications of and Algorithms for Genome Assembly and Genomic Analyses with an Emphasis on Marine Teleosts.</title>
        <authorList>
            <person name="Pickett B.D."/>
        </authorList>
    </citation>
    <scope>NUCLEOTIDE SEQUENCE</scope>
    <source>
        <strain evidence="2">HI-2016</strain>
    </source>
</reference>
<dbReference type="EMBL" id="JAFBMS010000449">
    <property type="protein sequence ID" value="KAG9330819.1"/>
    <property type="molecule type" value="Genomic_DNA"/>
</dbReference>
<comment type="caution">
    <text evidence="2">The sequence shown here is derived from an EMBL/GenBank/DDBJ whole genome shotgun (WGS) entry which is preliminary data.</text>
</comment>
<keyword evidence="3" id="KW-1185">Reference proteome</keyword>
<proteinExistence type="predicted"/>
<feature type="region of interest" description="Disordered" evidence="1">
    <location>
        <begin position="275"/>
        <end position="298"/>
    </location>
</feature>
<accession>A0A8T2MQZ3</accession>
<feature type="compositionally biased region" description="Basic and acidic residues" evidence="1">
    <location>
        <begin position="30"/>
        <end position="55"/>
    </location>
</feature>
<feature type="region of interest" description="Disordered" evidence="1">
    <location>
        <begin position="1"/>
        <end position="129"/>
    </location>
</feature>